<keyword evidence="4 7" id="KW-0812">Transmembrane</keyword>
<dbReference type="InterPro" id="IPR036259">
    <property type="entry name" value="MFS_trans_sf"/>
</dbReference>
<dbReference type="PANTHER" id="PTHR23513:SF6">
    <property type="entry name" value="MAJOR FACILITATOR SUPERFAMILY ASSOCIATED DOMAIN-CONTAINING PROTEIN"/>
    <property type="match status" value="1"/>
</dbReference>
<feature type="transmembrane region" description="Helical" evidence="7">
    <location>
        <begin position="89"/>
        <end position="113"/>
    </location>
</feature>
<feature type="transmembrane region" description="Helical" evidence="7">
    <location>
        <begin position="378"/>
        <end position="396"/>
    </location>
</feature>
<dbReference type="CDD" id="cd06173">
    <property type="entry name" value="MFS_MefA_like"/>
    <property type="match status" value="1"/>
</dbReference>
<keyword evidence="2" id="KW-0813">Transport</keyword>
<feature type="transmembrane region" description="Helical" evidence="7">
    <location>
        <begin position="224"/>
        <end position="246"/>
    </location>
</feature>
<evidence type="ECO:0000256" key="5">
    <source>
        <dbReference type="ARBA" id="ARBA00022989"/>
    </source>
</evidence>
<feature type="transmembrane region" description="Helical" evidence="7">
    <location>
        <begin position="45"/>
        <end position="68"/>
    </location>
</feature>
<dbReference type="Pfam" id="PF05977">
    <property type="entry name" value="MFS_3"/>
    <property type="match status" value="1"/>
</dbReference>
<accession>A0A919RGG8</accession>
<dbReference type="GO" id="GO:0022857">
    <property type="term" value="F:transmembrane transporter activity"/>
    <property type="evidence" value="ECO:0007669"/>
    <property type="project" value="InterPro"/>
</dbReference>
<dbReference type="InterPro" id="IPR010290">
    <property type="entry name" value="TM_effector"/>
</dbReference>
<keyword evidence="5 7" id="KW-1133">Transmembrane helix</keyword>
<dbReference type="Gene3D" id="1.20.1250.20">
    <property type="entry name" value="MFS general substrate transporter like domains"/>
    <property type="match status" value="1"/>
</dbReference>
<dbReference type="Proteomes" id="UP000606172">
    <property type="component" value="Unassembled WGS sequence"/>
</dbReference>
<evidence type="ECO:0000256" key="6">
    <source>
        <dbReference type="ARBA" id="ARBA00023136"/>
    </source>
</evidence>
<dbReference type="SUPFAM" id="SSF103473">
    <property type="entry name" value="MFS general substrate transporter"/>
    <property type="match status" value="1"/>
</dbReference>
<gene>
    <name evidence="9" type="ORF">Ssi02_36760</name>
</gene>
<sequence length="404" mass="42203">MHAQKSRLGADFFKLWTASAISNLGDGVTAVAAPLLVASMTDEPLLVAGAAFVQQLPWLLFALVSGALADRLDRQRLIVAVNLLRGLAVAVLAAALVMGVASVPLVYIVFFLLGTGETLADTASAARLPTVVPPERLATANARLMATFTVINQFAAKPVGAWLFVVAVALPFGVNAVTFVVAALLVAWMRPVPGEVSAQEQRQGIWGDVAAGMRWLWRHRLLRTLALTMGVGNVVFCGAFAVFVLYADERLGLSEVGYGLLLVAFAVGGAVGTLVAPRLQARVGAAALLRAGLVIEMVTHLVLAVTTHPWIAAVTLTVFSVHAMVWGVIVVTLRQRAVPEGLLGRVTGVYSLLDLGGAAVGSLLGGLLAGVWGITAPYFLAGAVMAVVTLAVWPILGREAATVR</sequence>
<feature type="transmembrane region" description="Helical" evidence="7">
    <location>
        <begin position="283"/>
        <end position="304"/>
    </location>
</feature>
<evidence type="ECO:0000256" key="1">
    <source>
        <dbReference type="ARBA" id="ARBA00004651"/>
    </source>
</evidence>
<feature type="transmembrane region" description="Helical" evidence="7">
    <location>
        <begin position="161"/>
        <end position="188"/>
    </location>
</feature>
<dbReference type="EMBL" id="BOOW01000022">
    <property type="protein sequence ID" value="GII93445.1"/>
    <property type="molecule type" value="Genomic_DNA"/>
</dbReference>
<organism evidence="9 10">
    <name type="scientific">Sinosporangium siamense</name>
    <dbReference type="NCBI Taxonomy" id="1367973"/>
    <lineage>
        <taxon>Bacteria</taxon>
        <taxon>Bacillati</taxon>
        <taxon>Actinomycetota</taxon>
        <taxon>Actinomycetes</taxon>
        <taxon>Streptosporangiales</taxon>
        <taxon>Streptosporangiaceae</taxon>
        <taxon>Sinosporangium</taxon>
    </lineage>
</organism>
<evidence type="ECO:0000313" key="9">
    <source>
        <dbReference type="EMBL" id="GII93445.1"/>
    </source>
</evidence>
<comment type="subcellular location">
    <subcellularLocation>
        <location evidence="1">Cell membrane</location>
        <topology evidence="1">Multi-pass membrane protein</topology>
    </subcellularLocation>
</comment>
<reference evidence="9" key="1">
    <citation type="submission" date="2021-01" db="EMBL/GenBank/DDBJ databases">
        <title>Whole genome shotgun sequence of Sinosporangium siamense NBRC 109515.</title>
        <authorList>
            <person name="Komaki H."/>
            <person name="Tamura T."/>
        </authorList>
    </citation>
    <scope>NUCLEOTIDE SEQUENCE</scope>
    <source>
        <strain evidence="9">NBRC 109515</strain>
    </source>
</reference>
<evidence type="ECO:0000313" key="10">
    <source>
        <dbReference type="Proteomes" id="UP000606172"/>
    </source>
</evidence>
<dbReference type="RefSeq" id="WP_204026883.1">
    <property type="nucleotide sequence ID" value="NZ_BOOW01000022.1"/>
</dbReference>
<keyword evidence="3" id="KW-1003">Cell membrane</keyword>
<name>A0A919RGG8_9ACTN</name>
<keyword evidence="10" id="KW-1185">Reference proteome</keyword>
<evidence type="ECO:0000259" key="8">
    <source>
        <dbReference type="PROSITE" id="PS50850"/>
    </source>
</evidence>
<dbReference type="InterPro" id="IPR020846">
    <property type="entry name" value="MFS_dom"/>
</dbReference>
<dbReference type="AlphaFoldDB" id="A0A919RGG8"/>
<proteinExistence type="predicted"/>
<protein>
    <submittedName>
        <fullName evidence="9">MFS transporter</fullName>
    </submittedName>
</protein>
<feature type="transmembrane region" description="Helical" evidence="7">
    <location>
        <begin position="12"/>
        <end position="33"/>
    </location>
</feature>
<evidence type="ECO:0000256" key="4">
    <source>
        <dbReference type="ARBA" id="ARBA00022692"/>
    </source>
</evidence>
<feature type="transmembrane region" description="Helical" evidence="7">
    <location>
        <begin position="310"/>
        <end position="331"/>
    </location>
</feature>
<dbReference type="PROSITE" id="PS50850">
    <property type="entry name" value="MFS"/>
    <property type="match status" value="1"/>
</dbReference>
<evidence type="ECO:0000256" key="7">
    <source>
        <dbReference type="SAM" id="Phobius"/>
    </source>
</evidence>
<keyword evidence="6 7" id="KW-0472">Membrane</keyword>
<feature type="transmembrane region" description="Helical" evidence="7">
    <location>
        <begin position="352"/>
        <end position="372"/>
    </location>
</feature>
<comment type="caution">
    <text evidence="9">The sequence shown here is derived from an EMBL/GenBank/DDBJ whole genome shotgun (WGS) entry which is preliminary data.</text>
</comment>
<dbReference type="PANTHER" id="PTHR23513">
    <property type="entry name" value="INTEGRAL MEMBRANE EFFLUX PROTEIN-RELATED"/>
    <property type="match status" value="1"/>
</dbReference>
<evidence type="ECO:0000256" key="2">
    <source>
        <dbReference type="ARBA" id="ARBA00022448"/>
    </source>
</evidence>
<feature type="domain" description="Major facilitator superfamily (MFS) profile" evidence="8">
    <location>
        <begin position="11"/>
        <end position="400"/>
    </location>
</feature>
<dbReference type="GO" id="GO:0005886">
    <property type="term" value="C:plasma membrane"/>
    <property type="evidence" value="ECO:0007669"/>
    <property type="project" value="UniProtKB-SubCell"/>
</dbReference>
<evidence type="ECO:0000256" key="3">
    <source>
        <dbReference type="ARBA" id="ARBA00022475"/>
    </source>
</evidence>
<feature type="transmembrane region" description="Helical" evidence="7">
    <location>
        <begin position="258"/>
        <end position="276"/>
    </location>
</feature>